<evidence type="ECO:0008006" key="3">
    <source>
        <dbReference type="Google" id="ProtNLM"/>
    </source>
</evidence>
<organism evidence="1 2">
    <name type="scientific">Kwoniella newhampshirensis</name>
    <dbReference type="NCBI Taxonomy" id="1651941"/>
    <lineage>
        <taxon>Eukaryota</taxon>
        <taxon>Fungi</taxon>
        <taxon>Dikarya</taxon>
        <taxon>Basidiomycota</taxon>
        <taxon>Agaricomycotina</taxon>
        <taxon>Tremellomycetes</taxon>
        <taxon>Tremellales</taxon>
        <taxon>Cryptococcaceae</taxon>
        <taxon>Kwoniella</taxon>
    </lineage>
</organism>
<dbReference type="RefSeq" id="XP_066806108.1">
    <property type="nucleotide sequence ID" value="XM_066943566.1"/>
</dbReference>
<evidence type="ECO:0000313" key="2">
    <source>
        <dbReference type="Proteomes" id="UP001388673"/>
    </source>
</evidence>
<dbReference type="GeneID" id="92177690"/>
<sequence>MPSNRSIDLYPRCKFSTLFPRRNLTHGTIHHQSCHPPLALLGNNGKVGTAVFFSLLKAHKGGKINLVILHREGSDLTKRFFVEPAPPDVSLPPLFPTTMTLTFIPAVPTEPDLDLIYLSLHLSMPQQPEIVQYSEEQCQSDLKTPYAICAAVYAKCAESEWERGVL</sequence>
<keyword evidence="2" id="KW-1185">Reference proteome</keyword>
<gene>
    <name evidence="1" type="ORF">IAR55_000430</name>
</gene>
<protein>
    <recommendedName>
        <fullName evidence="3">Thioester reductase (TE) domain-containing protein</fullName>
    </recommendedName>
</protein>
<comment type="caution">
    <text evidence="1">The sequence shown here is derived from an EMBL/GenBank/DDBJ whole genome shotgun (WGS) entry which is preliminary data.</text>
</comment>
<dbReference type="Proteomes" id="UP001388673">
    <property type="component" value="Unassembled WGS sequence"/>
</dbReference>
<accession>A0AAW0Z6L1</accession>
<dbReference type="KEGG" id="kne:92177690"/>
<reference evidence="1 2" key="1">
    <citation type="journal article" date="2024" name="bioRxiv">
        <title>Comparative genomics of Cryptococcus and Kwoniella reveals pathogenesis evolution and contrasting karyotype dynamics via intercentromeric recombination or chromosome fusion.</title>
        <authorList>
            <person name="Coelho M.A."/>
            <person name="David-Palma M."/>
            <person name="Shea T."/>
            <person name="Bowers K."/>
            <person name="McGinley-Smith S."/>
            <person name="Mohammad A.W."/>
            <person name="Gnirke A."/>
            <person name="Yurkov A.M."/>
            <person name="Nowrousian M."/>
            <person name="Sun S."/>
            <person name="Cuomo C.A."/>
            <person name="Heitman J."/>
        </authorList>
    </citation>
    <scope>NUCLEOTIDE SEQUENCE [LARGE SCALE GENOMIC DNA]</scope>
    <source>
        <strain evidence="1 2">CBS 13917</strain>
    </source>
</reference>
<name>A0AAW0Z6L1_9TREE</name>
<evidence type="ECO:0000313" key="1">
    <source>
        <dbReference type="EMBL" id="KAK8869862.1"/>
    </source>
</evidence>
<dbReference type="AlphaFoldDB" id="A0AAW0Z6L1"/>
<proteinExistence type="predicted"/>
<dbReference type="EMBL" id="JBCAWK010000001">
    <property type="protein sequence ID" value="KAK8869862.1"/>
    <property type="molecule type" value="Genomic_DNA"/>
</dbReference>